<feature type="transmembrane region" description="Helical" evidence="9">
    <location>
        <begin position="38"/>
        <end position="61"/>
    </location>
</feature>
<comment type="similarity">
    <text evidence="8">Belongs to the NhaC Na(+)/H(+) (TC 2.A.35) antiporter family.</text>
</comment>
<feature type="transmembrane region" description="Helical" evidence="9">
    <location>
        <begin position="12"/>
        <end position="32"/>
    </location>
</feature>
<evidence type="ECO:0000313" key="12">
    <source>
        <dbReference type="Proteomes" id="UP000616346"/>
    </source>
</evidence>
<feature type="transmembrane region" description="Helical" evidence="9">
    <location>
        <begin position="197"/>
        <end position="221"/>
    </location>
</feature>
<evidence type="ECO:0000256" key="9">
    <source>
        <dbReference type="SAM" id="Phobius"/>
    </source>
</evidence>
<evidence type="ECO:0000256" key="4">
    <source>
        <dbReference type="ARBA" id="ARBA00022475"/>
    </source>
</evidence>
<dbReference type="Pfam" id="PF03553">
    <property type="entry name" value="Na_H_antiporter"/>
    <property type="match status" value="1"/>
</dbReference>
<dbReference type="RefSeq" id="WP_178256137.1">
    <property type="nucleotide sequence ID" value="NZ_JACSPQ010000001.1"/>
</dbReference>
<evidence type="ECO:0000256" key="2">
    <source>
        <dbReference type="ARBA" id="ARBA00022448"/>
    </source>
</evidence>
<keyword evidence="12" id="KW-1185">Reference proteome</keyword>
<evidence type="ECO:0000256" key="7">
    <source>
        <dbReference type="ARBA" id="ARBA00023136"/>
    </source>
</evidence>
<reference evidence="11 12" key="1">
    <citation type="submission" date="2020-08" db="EMBL/GenBank/DDBJ databases">
        <title>A Genomic Blueprint of the Chicken Gut Microbiome.</title>
        <authorList>
            <person name="Gilroy R."/>
            <person name="Ravi A."/>
            <person name="Getino M."/>
            <person name="Pursley I."/>
            <person name="Horton D.L."/>
            <person name="Alikhan N.-F."/>
            <person name="Baker D."/>
            <person name="Gharbi K."/>
            <person name="Hall N."/>
            <person name="Watson M."/>
            <person name="Adriaenssens E.M."/>
            <person name="Foster-Nyarko E."/>
            <person name="Jarju S."/>
            <person name="Secka A."/>
            <person name="Antonio M."/>
            <person name="Oren A."/>
            <person name="Chaudhuri R."/>
            <person name="La Ragione R.M."/>
            <person name="Hildebrand F."/>
            <person name="Pallen M.J."/>
        </authorList>
    </citation>
    <scope>NUCLEOTIDE SEQUENCE [LARGE SCALE GENOMIC DNA]</scope>
    <source>
        <strain evidence="11 12">Sa1YUN3</strain>
    </source>
</reference>
<keyword evidence="4" id="KW-1003">Cell membrane</keyword>
<evidence type="ECO:0000256" key="8">
    <source>
        <dbReference type="ARBA" id="ARBA00038435"/>
    </source>
</evidence>
<comment type="subcellular location">
    <subcellularLocation>
        <location evidence="1">Cell membrane</location>
        <topology evidence="1">Multi-pass membrane protein</topology>
    </subcellularLocation>
</comment>
<evidence type="ECO:0000256" key="3">
    <source>
        <dbReference type="ARBA" id="ARBA00022449"/>
    </source>
</evidence>
<evidence type="ECO:0000259" key="10">
    <source>
        <dbReference type="Pfam" id="PF03553"/>
    </source>
</evidence>
<keyword evidence="6 9" id="KW-1133">Transmembrane helix</keyword>
<comment type="caution">
    <text evidence="11">The sequence shown here is derived from an EMBL/GenBank/DDBJ whole genome shotgun (WGS) entry which is preliminary data.</text>
</comment>
<keyword evidence="7 9" id="KW-0472">Membrane</keyword>
<accession>A0ABR8V7T2</accession>
<sequence>MTKVTKYPSPLVSLLPIFVLIILLFFTIRLFGSDALGGGSQICLLTSTALCAAIGMAGYGIPWGDIERAIVNNIAGVGNAVIILLIIGALSAVWMLSGVVPTLIYYGVQIIHPSIFLVSCCLICAAVSVMTGSSWTTIATIGIALMGIGKAQGFADGWTAGAIISGAYFGDKISPLSDTTILASSVTETPLFKHVRYMMYTTVPSMVLALIVFTIAGFVYVSDANIHFSLFTDALAERFHISLWLLIVPVITGILIARKVSSIVTLFVSTLLAVVFMLLFQADIVREVAGEGVSGSEALFKGTWMILYGGTTLETETEVLSELIATNGMAGMMDTIWLIICAMCFGGAMTACGMLGSITSLFIRFTHRLTGMVASTVGAGLFLNLATADQYISIILTGNMFKDIYKGNGYESRLLSRTTEDAVTVTSVLIPWNTCGMTQATILNVPTLVYLPYCFFNYISPLMSILIASIGYKIVKLKK</sequence>
<proteinExistence type="inferred from homology"/>
<evidence type="ECO:0000256" key="1">
    <source>
        <dbReference type="ARBA" id="ARBA00004651"/>
    </source>
</evidence>
<feature type="transmembrane region" description="Helical" evidence="9">
    <location>
        <begin position="336"/>
        <end position="362"/>
    </location>
</feature>
<protein>
    <submittedName>
        <fullName evidence="11">Sodium:proton antiporter</fullName>
    </submittedName>
</protein>
<organism evidence="11 12">
    <name type="scientific">Phocaeicola faecium</name>
    <dbReference type="NCBI Taxonomy" id="2762213"/>
    <lineage>
        <taxon>Bacteria</taxon>
        <taxon>Pseudomonadati</taxon>
        <taxon>Bacteroidota</taxon>
        <taxon>Bacteroidia</taxon>
        <taxon>Bacteroidales</taxon>
        <taxon>Bacteroidaceae</taxon>
        <taxon>Phocaeicola</taxon>
    </lineage>
</organism>
<dbReference type="PANTHER" id="PTHR33451">
    <property type="entry name" value="MALATE-2H(+)/NA(+)-LACTATE ANTIPORTER"/>
    <property type="match status" value="1"/>
</dbReference>
<evidence type="ECO:0000256" key="6">
    <source>
        <dbReference type="ARBA" id="ARBA00022989"/>
    </source>
</evidence>
<dbReference type="Proteomes" id="UP000616346">
    <property type="component" value="Unassembled WGS sequence"/>
</dbReference>
<keyword evidence="5 9" id="KW-0812">Transmembrane</keyword>
<dbReference type="InterPro" id="IPR052180">
    <property type="entry name" value="NhaC_Na-H+_Antiporter"/>
</dbReference>
<feature type="transmembrane region" description="Helical" evidence="9">
    <location>
        <begin position="103"/>
        <end position="127"/>
    </location>
</feature>
<feature type="transmembrane region" description="Helical" evidence="9">
    <location>
        <begin position="73"/>
        <end position="97"/>
    </location>
</feature>
<feature type="transmembrane region" description="Helical" evidence="9">
    <location>
        <begin position="241"/>
        <end position="257"/>
    </location>
</feature>
<dbReference type="PANTHER" id="PTHR33451:SF3">
    <property type="entry name" value="MALATE-2H(+)_NA(+)-LACTATE ANTIPORTER"/>
    <property type="match status" value="1"/>
</dbReference>
<dbReference type="EMBL" id="JACSPQ010000001">
    <property type="protein sequence ID" value="MBD8000827.1"/>
    <property type="molecule type" value="Genomic_DNA"/>
</dbReference>
<feature type="domain" description="Na+/H+ antiporter NhaC-like C-terminal" evidence="10">
    <location>
        <begin position="166"/>
        <end position="471"/>
    </location>
</feature>
<dbReference type="InterPro" id="IPR018461">
    <property type="entry name" value="Na/H_Antiport_NhaC-like_C"/>
</dbReference>
<feature type="transmembrane region" description="Helical" evidence="9">
    <location>
        <begin position="369"/>
        <end position="388"/>
    </location>
</feature>
<gene>
    <name evidence="11" type="ORF">H9626_01110</name>
</gene>
<evidence type="ECO:0000313" key="11">
    <source>
        <dbReference type="EMBL" id="MBD8000827.1"/>
    </source>
</evidence>
<name>A0ABR8V7T2_9BACT</name>
<keyword evidence="2" id="KW-0813">Transport</keyword>
<feature type="transmembrane region" description="Helical" evidence="9">
    <location>
        <begin position="455"/>
        <end position="475"/>
    </location>
</feature>
<feature type="transmembrane region" description="Helical" evidence="9">
    <location>
        <begin position="264"/>
        <end position="282"/>
    </location>
</feature>
<keyword evidence="3" id="KW-0050">Antiport</keyword>
<evidence type="ECO:0000256" key="5">
    <source>
        <dbReference type="ARBA" id="ARBA00022692"/>
    </source>
</evidence>